<organism evidence="6 7">
    <name type="scientific">Gracilibacillus boraciitolerans JCM 21714</name>
    <dbReference type="NCBI Taxonomy" id="1298598"/>
    <lineage>
        <taxon>Bacteria</taxon>
        <taxon>Bacillati</taxon>
        <taxon>Bacillota</taxon>
        <taxon>Bacilli</taxon>
        <taxon>Bacillales</taxon>
        <taxon>Bacillaceae</taxon>
        <taxon>Gracilibacillus</taxon>
    </lineage>
</organism>
<keyword evidence="7" id="KW-1185">Reference proteome</keyword>
<dbReference type="STRING" id="1298598.JCM21714_87"/>
<dbReference type="InterPro" id="IPR012340">
    <property type="entry name" value="NA-bd_OB-fold"/>
</dbReference>
<dbReference type="eggNOG" id="COG1030">
    <property type="taxonomic scope" value="Bacteria"/>
</dbReference>
<accession>W4VEG8</accession>
<evidence type="ECO:0000313" key="6">
    <source>
        <dbReference type="EMBL" id="GAE91149.1"/>
    </source>
</evidence>
<dbReference type="AlphaFoldDB" id="W4VEG8"/>
<comment type="subcellular location">
    <subcellularLocation>
        <location evidence="1">Membrane</location>
        <topology evidence="1">Multi-pass membrane protein</topology>
    </subcellularLocation>
</comment>
<name>W4VEG8_9BACI</name>
<evidence type="ECO:0000313" key="7">
    <source>
        <dbReference type="Proteomes" id="UP000019102"/>
    </source>
</evidence>
<protein>
    <submittedName>
        <fullName evidence="6">Membrane-bound ClpP-class protease</fullName>
    </submittedName>
</protein>
<comment type="caution">
    <text evidence="6">The sequence shown here is derived from an EMBL/GenBank/DDBJ whole genome shotgun (WGS) entry which is preliminary data.</text>
</comment>
<dbReference type="PANTHER" id="PTHR33507:SF3">
    <property type="entry name" value="INNER MEMBRANE PROTEIN YBBJ"/>
    <property type="match status" value="1"/>
</dbReference>
<keyword evidence="6" id="KW-0378">Hydrolase</keyword>
<dbReference type="InterPro" id="IPR052165">
    <property type="entry name" value="Membrane_assoc_protease"/>
</dbReference>
<dbReference type="Gene3D" id="2.40.50.140">
    <property type="entry name" value="Nucleic acid-binding proteins"/>
    <property type="match status" value="1"/>
</dbReference>
<dbReference type="InterPro" id="IPR002810">
    <property type="entry name" value="NfeD-like_C"/>
</dbReference>
<dbReference type="EMBL" id="BAVS01000001">
    <property type="protein sequence ID" value="GAE91149.1"/>
    <property type="molecule type" value="Genomic_DNA"/>
</dbReference>
<dbReference type="Proteomes" id="UP000019102">
    <property type="component" value="Unassembled WGS sequence"/>
</dbReference>
<dbReference type="GO" id="GO:0005886">
    <property type="term" value="C:plasma membrane"/>
    <property type="evidence" value="ECO:0007669"/>
    <property type="project" value="TreeGrafter"/>
</dbReference>
<evidence type="ECO:0000256" key="3">
    <source>
        <dbReference type="ARBA" id="ARBA00022989"/>
    </source>
</evidence>
<sequence length="90" mass="9889">MFKTIGLEKGAFRHFILEDSTRTDLGYVSTVNRLELIGQEGVAVTPLRPAGTAEFADERLDVVTEGAFVDVTSPIKIIKVEGSRIVVRKI</sequence>
<evidence type="ECO:0000259" key="5">
    <source>
        <dbReference type="Pfam" id="PF01957"/>
    </source>
</evidence>
<dbReference type="Pfam" id="PF01957">
    <property type="entry name" value="NfeD"/>
    <property type="match status" value="1"/>
</dbReference>
<dbReference type="GO" id="GO:0006508">
    <property type="term" value="P:proteolysis"/>
    <property type="evidence" value="ECO:0007669"/>
    <property type="project" value="UniProtKB-KW"/>
</dbReference>
<evidence type="ECO:0000256" key="2">
    <source>
        <dbReference type="ARBA" id="ARBA00022692"/>
    </source>
</evidence>
<proteinExistence type="predicted"/>
<evidence type="ECO:0000256" key="4">
    <source>
        <dbReference type="ARBA" id="ARBA00023136"/>
    </source>
</evidence>
<dbReference type="PANTHER" id="PTHR33507">
    <property type="entry name" value="INNER MEMBRANE PROTEIN YBBJ"/>
    <property type="match status" value="1"/>
</dbReference>
<keyword evidence="6" id="KW-0645">Protease</keyword>
<gene>
    <name evidence="6" type="ORF">JCM21714_87</name>
</gene>
<keyword evidence="2" id="KW-0812">Transmembrane</keyword>
<reference evidence="6 7" key="1">
    <citation type="journal article" date="2014" name="Genome Announc.">
        <title>Draft Genome Sequence of the Boron-Tolerant and Moderately Halotolerant Bacterium Gracilibacillus boraciitolerans JCM 21714T.</title>
        <authorList>
            <person name="Ahmed I."/>
            <person name="Oshima K."/>
            <person name="Suda W."/>
            <person name="Kitamura K."/>
            <person name="Iida T."/>
            <person name="Ohmori Y."/>
            <person name="Fujiwara T."/>
            <person name="Hattori M."/>
            <person name="Ohkuma M."/>
        </authorList>
    </citation>
    <scope>NUCLEOTIDE SEQUENCE [LARGE SCALE GENOMIC DNA]</scope>
    <source>
        <strain evidence="6 7">JCM 21714</strain>
    </source>
</reference>
<keyword evidence="3" id="KW-1133">Transmembrane helix</keyword>
<evidence type="ECO:0000256" key="1">
    <source>
        <dbReference type="ARBA" id="ARBA00004141"/>
    </source>
</evidence>
<dbReference type="GO" id="GO:0008233">
    <property type="term" value="F:peptidase activity"/>
    <property type="evidence" value="ECO:0007669"/>
    <property type="project" value="UniProtKB-KW"/>
</dbReference>
<keyword evidence="4" id="KW-0472">Membrane</keyword>
<feature type="domain" description="NfeD-like C-terminal" evidence="5">
    <location>
        <begin position="35"/>
        <end position="89"/>
    </location>
</feature>